<dbReference type="Pfam" id="PF26512">
    <property type="entry name" value="SOI"/>
    <property type="match status" value="1"/>
</dbReference>
<dbReference type="InterPro" id="IPR058965">
    <property type="entry name" value="SOI/HabA-like"/>
</dbReference>
<evidence type="ECO:0000313" key="3">
    <source>
        <dbReference type="Proteomes" id="UP000239504"/>
    </source>
</evidence>
<dbReference type="AlphaFoldDB" id="A0A2S7K8F4"/>
<name>A0A2S7K8F4_9PROT</name>
<keyword evidence="1" id="KW-1133">Transmembrane helix</keyword>
<sequence length="132" mass="13588">MQLGAVLLLLGLLTGLAVPMAALPRMALASHLEAILNGMLLIILGVIWTRLVLGPRQRIAAFWLVIYAAFANWTATLISAFTGAAAMMPLAGGGSAGAAPFELAVATLLLSLTLAILIGVGLVIYGLRPARA</sequence>
<keyword evidence="1" id="KW-0812">Transmembrane</keyword>
<keyword evidence="1" id="KW-0472">Membrane</keyword>
<accession>A0A2S7K8F4</accession>
<reference evidence="2 3" key="1">
    <citation type="submission" date="2017-12" db="EMBL/GenBank/DDBJ databases">
        <authorList>
            <person name="Hurst M.R.H."/>
        </authorList>
    </citation>
    <scope>NUCLEOTIDE SEQUENCE [LARGE SCALE GENOMIC DNA]</scope>
    <source>
        <strain evidence="2 3">SY-3-19</strain>
    </source>
</reference>
<evidence type="ECO:0000313" key="2">
    <source>
        <dbReference type="EMBL" id="PQA88758.1"/>
    </source>
</evidence>
<keyword evidence="3" id="KW-1185">Reference proteome</keyword>
<dbReference type="Proteomes" id="UP000239504">
    <property type="component" value="Unassembled WGS sequence"/>
</dbReference>
<dbReference type="OrthoDB" id="7619962at2"/>
<evidence type="ECO:0000256" key="1">
    <source>
        <dbReference type="SAM" id="Phobius"/>
    </source>
</evidence>
<feature type="transmembrane region" description="Helical" evidence="1">
    <location>
        <begin position="27"/>
        <end position="48"/>
    </location>
</feature>
<proteinExistence type="predicted"/>
<organism evidence="2 3">
    <name type="scientific">Hyphococcus luteus</name>
    <dbReference type="NCBI Taxonomy" id="2058213"/>
    <lineage>
        <taxon>Bacteria</taxon>
        <taxon>Pseudomonadati</taxon>
        <taxon>Pseudomonadota</taxon>
        <taxon>Alphaproteobacteria</taxon>
        <taxon>Parvularculales</taxon>
        <taxon>Parvularculaceae</taxon>
        <taxon>Hyphococcus</taxon>
    </lineage>
</organism>
<feature type="transmembrane region" description="Helical" evidence="1">
    <location>
        <begin position="60"/>
        <end position="83"/>
    </location>
</feature>
<gene>
    <name evidence="2" type="ORF">CW354_05485</name>
</gene>
<protein>
    <submittedName>
        <fullName evidence="2">Hydrogenase</fullName>
    </submittedName>
</protein>
<feature type="transmembrane region" description="Helical" evidence="1">
    <location>
        <begin position="103"/>
        <end position="127"/>
    </location>
</feature>
<comment type="caution">
    <text evidence="2">The sequence shown here is derived from an EMBL/GenBank/DDBJ whole genome shotgun (WGS) entry which is preliminary data.</text>
</comment>
<dbReference type="EMBL" id="PJCH01000005">
    <property type="protein sequence ID" value="PQA88758.1"/>
    <property type="molecule type" value="Genomic_DNA"/>
</dbReference>